<keyword evidence="4" id="KW-1185">Reference proteome</keyword>
<protein>
    <recommendedName>
        <fullName evidence="5">Tyr recombinase domain-containing protein</fullName>
    </recommendedName>
</protein>
<dbReference type="InterPro" id="IPR010998">
    <property type="entry name" value="Integrase_recombinase_N"/>
</dbReference>
<accession>A0A254NCR8</accession>
<keyword evidence="2" id="KW-0233">DNA recombination</keyword>
<dbReference type="SUPFAM" id="SSF56349">
    <property type="entry name" value="DNA breaking-rejoining enzymes"/>
    <property type="match status" value="1"/>
</dbReference>
<keyword evidence="1" id="KW-0238">DNA-binding</keyword>
<dbReference type="InterPro" id="IPR011010">
    <property type="entry name" value="DNA_brk_join_enz"/>
</dbReference>
<dbReference type="OrthoDB" id="8630841at2"/>
<dbReference type="GO" id="GO:0015074">
    <property type="term" value="P:DNA integration"/>
    <property type="evidence" value="ECO:0007669"/>
    <property type="project" value="InterPro"/>
</dbReference>
<dbReference type="Proteomes" id="UP000197446">
    <property type="component" value="Unassembled WGS sequence"/>
</dbReference>
<dbReference type="Gene3D" id="1.10.443.10">
    <property type="entry name" value="Intergrase catalytic core"/>
    <property type="match status" value="1"/>
</dbReference>
<evidence type="ECO:0000256" key="1">
    <source>
        <dbReference type="ARBA" id="ARBA00023125"/>
    </source>
</evidence>
<sequence>MLTFIRLVIKKVAPATAYRRCMAIQSAHVECGAPSPTSDPRVREALRQLAARQVPAYLLDSKPASKRMKVAKVQPKQARPITRGMLERVFDAMGTGRRSIDLRDKALMLLGFAGMKRGVMLALDIADCRFTADALLISVTDVTGDETPNGRPAKARTIAIPRTRGPLCPVTAVEAWLDHLDRRQAAGPLFCRFDRGCDPMPDVRLDAAWASQIVKRRMKDAGYVDVDQFSTESLRRGGAMEKVR</sequence>
<dbReference type="GO" id="GO:0006310">
    <property type="term" value="P:DNA recombination"/>
    <property type="evidence" value="ECO:0007669"/>
    <property type="project" value="UniProtKB-KW"/>
</dbReference>
<dbReference type="RefSeq" id="WP_088484107.1">
    <property type="nucleotide sequence ID" value="NZ_NISI01000006.1"/>
</dbReference>
<dbReference type="AlphaFoldDB" id="A0A254NCR8"/>
<comment type="caution">
    <text evidence="3">The sequence shown here is derived from an EMBL/GenBank/DDBJ whole genome shotgun (WGS) entry which is preliminary data.</text>
</comment>
<dbReference type="GO" id="GO:0003677">
    <property type="term" value="F:DNA binding"/>
    <property type="evidence" value="ECO:0007669"/>
    <property type="project" value="UniProtKB-KW"/>
</dbReference>
<reference evidence="3 4" key="1">
    <citation type="journal article" date="2007" name="Int. J. Syst. Evol. Microbiol.">
        <title>Description of Pelomonas aquatica sp. nov. and Pelomonas puraquae sp. nov., isolated from industrial and haemodialysis water.</title>
        <authorList>
            <person name="Gomila M."/>
            <person name="Bowien B."/>
            <person name="Falsen E."/>
            <person name="Moore E.R."/>
            <person name="Lalucat J."/>
        </authorList>
    </citation>
    <scope>NUCLEOTIDE SEQUENCE [LARGE SCALE GENOMIC DNA]</scope>
    <source>
        <strain evidence="3 4">CCUG 52769</strain>
    </source>
</reference>
<evidence type="ECO:0000313" key="3">
    <source>
        <dbReference type="EMBL" id="OWR02953.1"/>
    </source>
</evidence>
<organism evidence="3 4">
    <name type="scientific">Roseateles puraquae</name>
    <dbReference type="NCBI Taxonomy" id="431059"/>
    <lineage>
        <taxon>Bacteria</taxon>
        <taxon>Pseudomonadati</taxon>
        <taxon>Pseudomonadota</taxon>
        <taxon>Betaproteobacteria</taxon>
        <taxon>Burkholderiales</taxon>
        <taxon>Sphaerotilaceae</taxon>
        <taxon>Roseateles</taxon>
    </lineage>
</organism>
<dbReference type="Gene3D" id="1.10.150.130">
    <property type="match status" value="1"/>
</dbReference>
<evidence type="ECO:0008006" key="5">
    <source>
        <dbReference type="Google" id="ProtNLM"/>
    </source>
</evidence>
<dbReference type="SUPFAM" id="SSF47823">
    <property type="entry name" value="lambda integrase-like, N-terminal domain"/>
    <property type="match status" value="1"/>
</dbReference>
<evidence type="ECO:0000313" key="4">
    <source>
        <dbReference type="Proteomes" id="UP000197446"/>
    </source>
</evidence>
<name>A0A254NCR8_9BURK</name>
<gene>
    <name evidence="3" type="ORF">CDO81_15315</name>
</gene>
<dbReference type="EMBL" id="NISI01000006">
    <property type="protein sequence ID" value="OWR02953.1"/>
    <property type="molecule type" value="Genomic_DNA"/>
</dbReference>
<evidence type="ECO:0000256" key="2">
    <source>
        <dbReference type="ARBA" id="ARBA00023172"/>
    </source>
</evidence>
<proteinExistence type="predicted"/>
<dbReference type="InterPro" id="IPR013762">
    <property type="entry name" value="Integrase-like_cat_sf"/>
</dbReference>